<comment type="caution">
    <text evidence="2">The sequence shown here is derived from an EMBL/GenBank/DDBJ whole genome shotgun (WGS) entry which is preliminary data.</text>
</comment>
<organism evidence="2 3">
    <name type="scientific">Phrynosoma platyrhinos</name>
    <name type="common">Desert horned lizard</name>
    <dbReference type="NCBI Taxonomy" id="52577"/>
    <lineage>
        <taxon>Eukaryota</taxon>
        <taxon>Metazoa</taxon>
        <taxon>Chordata</taxon>
        <taxon>Craniata</taxon>
        <taxon>Vertebrata</taxon>
        <taxon>Euteleostomi</taxon>
        <taxon>Lepidosauria</taxon>
        <taxon>Squamata</taxon>
        <taxon>Bifurcata</taxon>
        <taxon>Unidentata</taxon>
        <taxon>Episquamata</taxon>
        <taxon>Toxicofera</taxon>
        <taxon>Iguania</taxon>
        <taxon>Phrynosomatidae</taxon>
        <taxon>Phrynosomatinae</taxon>
        <taxon>Phrynosoma</taxon>
    </lineage>
</organism>
<evidence type="ECO:0000256" key="1">
    <source>
        <dbReference type="SAM" id="MobiDB-lite"/>
    </source>
</evidence>
<evidence type="ECO:0000313" key="2">
    <source>
        <dbReference type="EMBL" id="KAH0617174.1"/>
    </source>
</evidence>
<sequence>MEASSRPDAPTSHRHPTSPGHGGSAVPLESATPAKEKSTPAPGVSIATTTAKPGHTPPKEAVPTIVTKPEGKKDTATTQPPSGMASPTPDLNHETAGTTREMALSPEHHVPSPASGINGTSFQAESKVSLQTGTLKTIIDAVLMLEKGSGRQAQIVMRKAVTIVCVFFLLQNNIESSSLKEPLLNELCRNVKSSFNRSRDDCTVLLASVADDPKKLAIIRVSVTSKCCV</sequence>
<name>A0ABQ7SIN6_PHRPL</name>
<gene>
    <name evidence="2" type="ORF">JD844_028934</name>
</gene>
<dbReference type="EMBL" id="JAIPUX010005290">
    <property type="protein sequence ID" value="KAH0617174.1"/>
    <property type="molecule type" value="Genomic_DNA"/>
</dbReference>
<reference evidence="2 3" key="1">
    <citation type="journal article" date="2022" name="Gigascience">
        <title>A chromosome-level genome assembly and annotation of the desert horned lizard, Phrynosoma platyrhinos, provides insight into chromosomal rearrangements among reptiles.</title>
        <authorList>
            <person name="Koochekian N."/>
            <person name="Ascanio A."/>
            <person name="Farleigh K."/>
            <person name="Card D.C."/>
            <person name="Schield D.R."/>
            <person name="Castoe T.A."/>
            <person name="Jezkova T."/>
        </authorList>
    </citation>
    <scope>NUCLEOTIDE SEQUENCE [LARGE SCALE GENOMIC DNA]</scope>
    <source>
        <strain evidence="2">NK-2021</strain>
    </source>
</reference>
<dbReference type="Proteomes" id="UP000826234">
    <property type="component" value="Unassembled WGS sequence"/>
</dbReference>
<keyword evidence="3" id="KW-1185">Reference proteome</keyword>
<feature type="region of interest" description="Disordered" evidence="1">
    <location>
        <begin position="1"/>
        <end position="94"/>
    </location>
</feature>
<accession>A0ABQ7SIN6</accession>
<proteinExistence type="predicted"/>
<evidence type="ECO:0000313" key="3">
    <source>
        <dbReference type="Proteomes" id="UP000826234"/>
    </source>
</evidence>
<protein>
    <submittedName>
        <fullName evidence="2">Uncharacterized protein</fullName>
    </submittedName>
</protein>